<feature type="transmembrane region" description="Helical" evidence="1">
    <location>
        <begin position="71"/>
        <end position="92"/>
    </location>
</feature>
<organism evidence="2 3">
    <name type="scientific">Erythrobacter insulae</name>
    <dbReference type="NCBI Taxonomy" id="2584124"/>
    <lineage>
        <taxon>Bacteria</taxon>
        <taxon>Pseudomonadati</taxon>
        <taxon>Pseudomonadota</taxon>
        <taxon>Alphaproteobacteria</taxon>
        <taxon>Sphingomonadales</taxon>
        <taxon>Erythrobacteraceae</taxon>
        <taxon>Erythrobacter/Porphyrobacter group</taxon>
        <taxon>Erythrobacter</taxon>
    </lineage>
</organism>
<name>A0A547PDE6_9SPHN</name>
<evidence type="ECO:0000313" key="2">
    <source>
        <dbReference type="EMBL" id="TRD12171.1"/>
    </source>
</evidence>
<proteinExistence type="predicted"/>
<comment type="caution">
    <text evidence="2">The sequence shown here is derived from an EMBL/GenBank/DDBJ whole genome shotgun (WGS) entry which is preliminary data.</text>
</comment>
<keyword evidence="3" id="KW-1185">Reference proteome</keyword>
<dbReference type="AlphaFoldDB" id="A0A547PDE6"/>
<dbReference type="Pfam" id="PF05656">
    <property type="entry name" value="DUF805"/>
    <property type="match status" value="1"/>
</dbReference>
<gene>
    <name evidence="2" type="ORF">FGU71_10065</name>
</gene>
<dbReference type="EMBL" id="VHJK01000001">
    <property type="protein sequence ID" value="TRD12171.1"/>
    <property type="molecule type" value="Genomic_DNA"/>
</dbReference>
<dbReference type="OrthoDB" id="9812349at2"/>
<dbReference type="Proteomes" id="UP000316343">
    <property type="component" value="Unassembled WGS sequence"/>
</dbReference>
<accession>A0A547PDE6</accession>
<keyword evidence="1" id="KW-0812">Transmembrane</keyword>
<evidence type="ECO:0000256" key="1">
    <source>
        <dbReference type="SAM" id="Phobius"/>
    </source>
</evidence>
<sequence>MHWMILPLKRYADFQGRSRRMEYWMFALMNLIIISVLAGPALSSILAASVMGSDDAAAEAILTGMGTLSWIGLSVYGLYALAILIPGIAVVVRRLHDRDMSGWWYLGFIVASFIPLIGLVASIAFIVVMLLPGTPGPNRFGPDPKDPSNAGVFE</sequence>
<feature type="transmembrane region" description="Helical" evidence="1">
    <location>
        <begin position="104"/>
        <end position="131"/>
    </location>
</feature>
<dbReference type="PANTHER" id="PTHR34980">
    <property type="entry name" value="INNER MEMBRANE PROTEIN-RELATED-RELATED"/>
    <property type="match status" value="1"/>
</dbReference>
<dbReference type="GO" id="GO:0005886">
    <property type="term" value="C:plasma membrane"/>
    <property type="evidence" value="ECO:0007669"/>
    <property type="project" value="TreeGrafter"/>
</dbReference>
<protein>
    <submittedName>
        <fullName evidence="2">DUF805 domain-containing protein</fullName>
    </submittedName>
</protein>
<reference evidence="2 3" key="1">
    <citation type="submission" date="2019-06" db="EMBL/GenBank/DDBJ databases">
        <title>Erythrobacter insulae sp. nov., isolated from a tidal flat.</title>
        <authorList>
            <person name="Yoon J.-H."/>
        </authorList>
    </citation>
    <scope>NUCLEOTIDE SEQUENCE [LARGE SCALE GENOMIC DNA]</scope>
    <source>
        <strain evidence="2 3">JBTF-M21</strain>
    </source>
</reference>
<evidence type="ECO:0000313" key="3">
    <source>
        <dbReference type="Proteomes" id="UP000316343"/>
    </source>
</evidence>
<keyword evidence="1" id="KW-0472">Membrane</keyword>
<keyword evidence="1" id="KW-1133">Transmembrane helix</keyword>
<dbReference type="InterPro" id="IPR008523">
    <property type="entry name" value="DUF805"/>
</dbReference>
<dbReference type="RefSeq" id="WP_142788444.1">
    <property type="nucleotide sequence ID" value="NZ_VHJK01000001.1"/>
</dbReference>
<dbReference type="PANTHER" id="PTHR34980:SF2">
    <property type="entry name" value="INNER MEMBRANE PROTEIN YHAH-RELATED"/>
    <property type="match status" value="1"/>
</dbReference>